<dbReference type="Gene3D" id="3.55.10.10">
    <property type="entry name" value="Archease domain"/>
    <property type="match status" value="1"/>
</dbReference>
<dbReference type="GO" id="GO:0006388">
    <property type="term" value="P:tRNA splicing, via endonucleolytic cleavage and ligation"/>
    <property type="evidence" value="ECO:0007669"/>
    <property type="project" value="UniProtKB-UniRule"/>
</dbReference>
<evidence type="ECO:0000313" key="8">
    <source>
        <dbReference type="Proteomes" id="UP000217784"/>
    </source>
</evidence>
<dbReference type="PANTHER" id="PTHR12682">
    <property type="entry name" value="ARCHEASE"/>
    <property type="match status" value="1"/>
</dbReference>
<feature type="binding site" evidence="5">
    <location>
        <position position="146"/>
    </location>
    <ligand>
        <name>Ca(2+)</name>
        <dbReference type="ChEBI" id="CHEBI:29108"/>
    </ligand>
</feature>
<dbReference type="GO" id="GO:0005509">
    <property type="term" value="F:calcium ion binding"/>
    <property type="evidence" value="ECO:0007669"/>
    <property type="project" value="UniProtKB-UniRule"/>
</dbReference>
<feature type="domain" description="Archease" evidence="6">
    <location>
        <begin position="10"/>
        <end position="146"/>
    </location>
</feature>
<dbReference type="NCBIfam" id="NF001617">
    <property type="entry name" value="PRK00407.1"/>
    <property type="match status" value="1"/>
</dbReference>
<comment type="caution">
    <text evidence="7">The sequence shown here is derived from an EMBL/GenBank/DDBJ whole genome shotgun (WGS) entry which is preliminary data.</text>
</comment>
<protein>
    <recommendedName>
        <fullName evidence="5">Protein archease</fullName>
    </recommendedName>
</protein>
<dbReference type="RefSeq" id="WP_069583357.1">
    <property type="nucleotide sequence ID" value="NZ_LMVM01000001.1"/>
</dbReference>
<gene>
    <name evidence="7" type="ORF">ASJ80_13665</name>
</gene>
<feature type="binding site" evidence="5">
    <location>
        <position position="145"/>
    </location>
    <ligand>
        <name>Ca(2+)</name>
        <dbReference type="ChEBI" id="CHEBI:29108"/>
    </ligand>
</feature>
<accession>A0A2A2H9F5</accession>
<sequence>MENDNQGKKFEFFEVTADVGYRAHGKTLDEAFENAALAMFEVMTDTSKIEHEIERKIEVESEDECALLYDWLSEFLFMLDVDFLMFSKFEVKINKGNGGFSLKGTAWGEEFNPEIHESRAEVKAVTYHMMDVKQDNGVMVQVILDI</sequence>
<proteinExistence type="inferred from homology"/>
<dbReference type="Pfam" id="PF01951">
    <property type="entry name" value="Archease"/>
    <property type="match status" value="1"/>
</dbReference>
<dbReference type="SUPFAM" id="SSF69819">
    <property type="entry name" value="MTH1598-like"/>
    <property type="match status" value="1"/>
</dbReference>
<dbReference type="Proteomes" id="UP000217784">
    <property type="component" value="Unassembled WGS sequence"/>
</dbReference>
<dbReference type="EMBL" id="LMVM01000001">
    <property type="protein sequence ID" value="PAV05904.1"/>
    <property type="molecule type" value="Genomic_DNA"/>
</dbReference>
<dbReference type="PANTHER" id="PTHR12682:SF11">
    <property type="entry name" value="PROTEIN ARCHEASE"/>
    <property type="match status" value="1"/>
</dbReference>
<dbReference type="OrthoDB" id="8831at2157"/>
<keyword evidence="3 5" id="KW-0479">Metal-binding</keyword>
<evidence type="ECO:0000256" key="1">
    <source>
        <dbReference type="ARBA" id="ARBA00007963"/>
    </source>
</evidence>
<keyword evidence="4 5" id="KW-0106">Calcium</keyword>
<dbReference type="InterPro" id="IPR023572">
    <property type="entry name" value="Archease_dom"/>
</dbReference>
<feature type="binding site" evidence="5">
    <location>
        <position position="18"/>
    </location>
    <ligand>
        <name>Ca(2+)</name>
        <dbReference type="ChEBI" id="CHEBI:29108"/>
    </ligand>
</feature>
<dbReference type="AlphaFoldDB" id="A0A2A2H9F5"/>
<evidence type="ECO:0000259" key="6">
    <source>
        <dbReference type="Pfam" id="PF01951"/>
    </source>
</evidence>
<dbReference type="InterPro" id="IPR036820">
    <property type="entry name" value="Archease_dom_sf"/>
</dbReference>
<comment type="function">
    <text evidence="5">Activates the tRNA-splicing ligase complex by facilitating the enzymatic turnover of catalytic subunit RtcB. Acts by promoting the guanylylation of RtcB, a key intermediate step in tRNA ligation. Can also alter the NTP specificity of RtcB such that ATP, dGTP or ITP is used efficiently.</text>
</comment>
<keyword evidence="8" id="KW-1185">Reference proteome</keyword>
<comment type="similarity">
    <text evidence="1 5">Belongs to the archease family.</text>
</comment>
<evidence type="ECO:0000256" key="2">
    <source>
        <dbReference type="ARBA" id="ARBA00022694"/>
    </source>
</evidence>
<organism evidence="7 8">
    <name type="scientific">Methanobacterium bryantii</name>
    <dbReference type="NCBI Taxonomy" id="2161"/>
    <lineage>
        <taxon>Archaea</taxon>
        <taxon>Methanobacteriati</taxon>
        <taxon>Methanobacteriota</taxon>
        <taxon>Methanomada group</taxon>
        <taxon>Methanobacteria</taxon>
        <taxon>Methanobacteriales</taxon>
        <taxon>Methanobacteriaceae</taxon>
        <taxon>Methanobacterium</taxon>
    </lineage>
</organism>
<dbReference type="InterPro" id="IPR022952">
    <property type="entry name" value="Archease_arc"/>
</dbReference>
<evidence type="ECO:0000256" key="3">
    <source>
        <dbReference type="ARBA" id="ARBA00022723"/>
    </source>
</evidence>
<dbReference type="InterPro" id="IPR002804">
    <property type="entry name" value="Archease"/>
</dbReference>
<keyword evidence="2 5" id="KW-0819">tRNA processing</keyword>
<name>A0A2A2H9F5_METBR</name>
<evidence type="ECO:0000256" key="4">
    <source>
        <dbReference type="ARBA" id="ARBA00022837"/>
    </source>
</evidence>
<reference evidence="7 8" key="1">
    <citation type="journal article" date="2017" name="BMC Genomics">
        <title>Genomic analysis of methanogenic archaea reveals a shift towards energy conservation.</title>
        <authorList>
            <person name="Gilmore S.P."/>
            <person name="Henske J.K."/>
            <person name="Sexton J.A."/>
            <person name="Solomon K.V."/>
            <person name="Seppala S."/>
            <person name="Yoo J.I."/>
            <person name="Huyett L.M."/>
            <person name="Pressman A."/>
            <person name="Cogan J.Z."/>
            <person name="Kivenson V."/>
            <person name="Peng X."/>
            <person name="Tan Y."/>
            <person name="Valentine D.L."/>
            <person name="O'Malley M.A."/>
        </authorList>
    </citation>
    <scope>NUCLEOTIDE SEQUENCE [LARGE SCALE GENOMIC DNA]</scope>
    <source>
        <strain evidence="7 8">M.o.H.</strain>
    </source>
</reference>
<evidence type="ECO:0000256" key="5">
    <source>
        <dbReference type="HAMAP-Rule" id="MF_01222"/>
    </source>
</evidence>
<evidence type="ECO:0000313" key="7">
    <source>
        <dbReference type="EMBL" id="PAV05904.1"/>
    </source>
</evidence>
<dbReference type="HAMAP" id="MF_01222">
    <property type="entry name" value="Archease_arch"/>
    <property type="match status" value="1"/>
</dbReference>